<dbReference type="EMBL" id="AYSA01000378">
    <property type="protein sequence ID" value="ESZ92561.1"/>
    <property type="molecule type" value="Genomic_DNA"/>
</dbReference>
<dbReference type="Pfam" id="PF23878">
    <property type="entry name" value="TPR_ELP1"/>
    <property type="match status" value="1"/>
</dbReference>
<dbReference type="PANTHER" id="PTHR12747:SF0">
    <property type="entry name" value="ELONGATOR COMPLEX PROTEIN 1"/>
    <property type="match status" value="1"/>
</dbReference>
<evidence type="ECO:0000256" key="5">
    <source>
        <dbReference type="ARBA" id="ARBA00029535"/>
    </source>
</evidence>
<evidence type="ECO:0000256" key="2">
    <source>
        <dbReference type="ARBA" id="ARBA00006086"/>
    </source>
</evidence>
<dbReference type="HOGENOM" id="CLU_001477_0_1_1"/>
<protein>
    <recommendedName>
        <fullName evidence="5 6">Elongator complex protein 1</fullName>
    </recommendedName>
</protein>
<dbReference type="Pfam" id="PF23936">
    <property type="entry name" value="HB_ELP1"/>
    <property type="match status" value="1"/>
</dbReference>
<evidence type="ECO:0000256" key="4">
    <source>
        <dbReference type="ARBA" id="ARBA00022694"/>
    </source>
</evidence>
<sequence length="1346" mass="148525">MRNLKGIQYEQWRPPAQYQNRPVTASAWDLANDAVVCTVGPTENDSVIQLIRVKTNSKPHENTLITSWEAPSPNPDLPCDKVLSLHYFGDSLTTCLVLTGGDIVVVREDPQPGEDLIEIMGSVDAGITAARWSPDEELLAITTKEDTVIWMSRSFDGVADTTMTKEDLKASNHVSVGWGKKETQFQGRGAKALRDPTMPEKIDEGVLSPNDDSSTTISWRGDGAYLAISTIDSACRRIIRVYSREGELDSVSEPVDGLEGALSWRPSGNLIAGIQRLEERIDVVFFERNGLRHGEFSLRLTQEQRQLPNQHIKLAWNSDSTVLAVVMVDCTQLWTMGNYYWYLKQEIRNHHAPLVSTNPIAWHPEKPLRFLSVSEDTIDFAEYIFSTARGSFAPPHDFGVIAVIDGQNLVVTPFRVANIPPPMGHHEITIQSNAIDISINADASLLAVLHQEGISVFELDATKRVAPTPKLSGQITFESEVKTTIYQQITFSGNNEVLALGRSETGPVIQGYHPTEVPGELKEKALENSPTSSVLILSSFVEDGVMHPYVQTNSGDLHSLAFGDASLSSCNFSKQLPWVNIIPFGDGQNAYGDGRIAFGLSSNGHLFANTRLLVRNCTSFLVTPAHLIFTTTTHLLKFVHITEVHDLEIPPDDPEIDERCRSIERGARLVTAMPTSLSLILQMPRGNLETIFPRAMVLAGIRKLIDENNYRKAFTHCRTQRVDMNILYDHAPEQFLLNVAQFIDQVKKVTYIDLFLSSLREEDVTQTMYKETRVVPQNGNTLPTTNGANGAIAPQDPVIDITATKTSKVNKICDAVLEVLKTRTATNLQNIITSNVCKNPPALDDGLLVVAQLMKDDEALADKAVEHICFLADVNRLYENALGLYNLDLALLVAQQSQKDPREYLPFMQNLQQMTELRRKFSIDDYLSRHTKALNYLHELNAFEELQKYTQKHALYKAALAIYRYNPEPLAIITALYAQYLESKSSHKEAGLAYESLHNYTKATSCYLASGPSQWRETLFCALTGGADGNPMSGSALTELASTLYDALIEGKDYYAAATIQLDYLSSLETACRTFCKGYFFADALHLLALKARPDLLESVIDPGLGDALASSTELLADCKAQLLAQVPRIRELRQKALSDPLAFYEGERGGDGEIPDDISVAASSRVSTNRSLFTRYTGNGSVGTVGTGVSRATSKNRRREERKRARGKKGSVYEEEYLVASVGRLMSRVEGSREEIERLVMGLVRRSMWERARAIESSMADVVALCTGCVDEVFANANAQAKSLNTGAQGAAEGEGVGVGERDAEGRDYRPVGGDAVYAESLQAAGRKKDAPHLSAFEKLALLGT</sequence>
<organism evidence="13 14">
    <name type="scientific">Sclerotinia borealis (strain F-4128)</name>
    <dbReference type="NCBI Taxonomy" id="1432307"/>
    <lineage>
        <taxon>Eukaryota</taxon>
        <taxon>Fungi</taxon>
        <taxon>Dikarya</taxon>
        <taxon>Ascomycota</taxon>
        <taxon>Pezizomycotina</taxon>
        <taxon>Leotiomycetes</taxon>
        <taxon>Helotiales</taxon>
        <taxon>Sclerotiniaceae</taxon>
        <taxon>Sclerotinia</taxon>
    </lineage>
</organism>
<dbReference type="PIRSF" id="PIRSF017233">
    <property type="entry name" value="IKAP"/>
    <property type="match status" value="1"/>
</dbReference>
<dbReference type="InterPro" id="IPR056169">
    <property type="entry name" value="HB_ELP1"/>
</dbReference>
<evidence type="ECO:0000259" key="8">
    <source>
        <dbReference type="Pfam" id="PF04762"/>
    </source>
</evidence>
<feature type="region of interest" description="Disordered" evidence="7">
    <location>
        <begin position="1287"/>
        <end position="1312"/>
    </location>
</feature>
<dbReference type="InterPro" id="IPR006849">
    <property type="entry name" value="Elp1"/>
</dbReference>
<feature type="domain" description="ELP1 N-terminal second beta-propeller" evidence="9">
    <location>
        <begin position="403"/>
        <end position="670"/>
    </location>
</feature>
<proteinExistence type="inferred from homology"/>
<keyword evidence="4" id="KW-0819">tRNA processing</keyword>
<dbReference type="InterPro" id="IPR056165">
    <property type="entry name" value="Beta-prop_ELP1_2nd"/>
</dbReference>
<feature type="domain" description="ELP1 three-helical bundle" evidence="12">
    <location>
        <begin position="1095"/>
        <end position="1268"/>
    </location>
</feature>
<dbReference type="InterPro" id="IPR056164">
    <property type="entry name" value="Beta-prop_ELP1_1st"/>
</dbReference>
<gene>
    <name evidence="13" type="ORF">SBOR_7046</name>
</gene>
<dbReference type="UniPathway" id="UPA00988"/>
<comment type="pathway">
    <text evidence="1">tRNA modification; 5-methoxycarbonylmethyl-2-thiouridine-tRNA biosynthesis.</text>
</comment>
<feature type="region of interest" description="Disordered" evidence="7">
    <location>
        <begin position="1187"/>
        <end position="1208"/>
    </location>
</feature>
<evidence type="ECO:0000313" key="14">
    <source>
        <dbReference type="Proteomes" id="UP000019487"/>
    </source>
</evidence>
<evidence type="ECO:0000256" key="3">
    <source>
        <dbReference type="ARBA" id="ARBA00022490"/>
    </source>
</evidence>
<keyword evidence="14" id="KW-1185">Reference proteome</keyword>
<dbReference type="InterPro" id="IPR015943">
    <property type="entry name" value="WD40/YVTN_repeat-like_dom_sf"/>
</dbReference>
<dbReference type="SUPFAM" id="SSF82171">
    <property type="entry name" value="DPP6 N-terminal domain-like"/>
    <property type="match status" value="1"/>
</dbReference>
<feature type="domain" description="ELP1 first N-terminal beta-propeller" evidence="8">
    <location>
        <begin position="1"/>
        <end position="365"/>
    </location>
</feature>
<dbReference type="Proteomes" id="UP000019487">
    <property type="component" value="Unassembled WGS sequence"/>
</dbReference>
<dbReference type="GO" id="GO:0002926">
    <property type="term" value="P:tRNA wobble base 5-methoxycarbonylmethyl-2-thiouridinylation"/>
    <property type="evidence" value="ECO:0007669"/>
    <property type="project" value="TreeGrafter"/>
</dbReference>
<feature type="domain" description="ELP1 alpha-solenoid" evidence="11">
    <location>
        <begin position="694"/>
        <end position="911"/>
    </location>
</feature>
<comment type="subcellular location">
    <subcellularLocation>
        <location evidence="6">Cytoplasm</location>
    </subcellularLocation>
    <subcellularLocation>
        <location evidence="6">Nucleus</location>
    </subcellularLocation>
</comment>
<keyword evidence="3 6" id="KW-0963">Cytoplasm</keyword>
<dbReference type="Pfam" id="PF23797">
    <property type="entry name" value="Beta-prop_ELP1_2nd"/>
    <property type="match status" value="1"/>
</dbReference>
<evidence type="ECO:0000259" key="11">
    <source>
        <dbReference type="Pfam" id="PF23925"/>
    </source>
</evidence>
<dbReference type="PANTHER" id="PTHR12747">
    <property type="entry name" value="ELONGATOR COMPLEX PROTEIN 1"/>
    <property type="match status" value="1"/>
</dbReference>
<dbReference type="OrthoDB" id="40048at2759"/>
<comment type="similarity">
    <text evidence="2 6">Belongs to the ELP1/IKA1 family.</text>
</comment>
<dbReference type="GO" id="GO:0033588">
    <property type="term" value="C:elongator holoenzyme complex"/>
    <property type="evidence" value="ECO:0007669"/>
    <property type="project" value="InterPro"/>
</dbReference>
<comment type="function">
    <text evidence="6">Component of the elongator complex which is required for multiple tRNA modifications, including mcm5U (5-methoxycarbonylmethyl uridine), mcm5s2U (5-methoxycarbonylmethyl-2-thiouridine), and ncm5U (5-carbamoylmethyl uridine). The elongator complex catalyzes formation of carboxymethyluridine in the wobble base at position 34 in tRNAs.</text>
</comment>
<comment type="caution">
    <text evidence="13">The sequence shown here is derived from an EMBL/GenBank/DDBJ whole genome shotgun (WGS) entry which is preliminary data.</text>
</comment>
<name>W9C9N9_SCLBF</name>
<keyword evidence="6" id="KW-0539">Nucleus</keyword>
<accession>W9C9N9</accession>
<evidence type="ECO:0000256" key="1">
    <source>
        <dbReference type="ARBA" id="ARBA00005043"/>
    </source>
</evidence>
<evidence type="ECO:0000313" key="13">
    <source>
        <dbReference type="EMBL" id="ESZ92561.1"/>
    </source>
</evidence>
<dbReference type="Pfam" id="PF04762">
    <property type="entry name" value="Beta-prop_ELP1_1st"/>
    <property type="match status" value="1"/>
</dbReference>
<evidence type="ECO:0000259" key="9">
    <source>
        <dbReference type="Pfam" id="PF23797"/>
    </source>
</evidence>
<evidence type="ECO:0000259" key="12">
    <source>
        <dbReference type="Pfam" id="PF23936"/>
    </source>
</evidence>
<feature type="domain" description="ELP1 TPR" evidence="10">
    <location>
        <begin position="919"/>
        <end position="1084"/>
    </location>
</feature>
<dbReference type="InterPro" id="IPR056166">
    <property type="entry name" value="TPR_ELP1"/>
</dbReference>
<dbReference type="STRING" id="1432307.W9C9N9"/>
<dbReference type="GO" id="GO:0000049">
    <property type="term" value="F:tRNA binding"/>
    <property type="evidence" value="ECO:0007669"/>
    <property type="project" value="TreeGrafter"/>
</dbReference>
<reference evidence="13 14" key="1">
    <citation type="journal article" date="2014" name="Genome Announc.">
        <title>Draft genome sequence of Sclerotinia borealis, a psychrophilic plant pathogenic fungus.</title>
        <authorList>
            <person name="Mardanov A.V."/>
            <person name="Beletsky A.V."/>
            <person name="Kadnikov V.V."/>
            <person name="Ignatov A.N."/>
            <person name="Ravin N.V."/>
        </authorList>
    </citation>
    <scope>NUCLEOTIDE SEQUENCE [LARGE SCALE GENOMIC DNA]</scope>
    <source>
        <strain evidence="14">F-4157</strain>
    </source>
</reference>
<dbReference type="GO" id="GO:0005829">
    <property type="term" value="C:cytosol"/>
    <property type="evidence" value="ECO:0007669"/>
    <property type="project" value="TreeGrafter"/>
</dbReference>
<evidence type="ECO:0000256" key="7">
    <source>
        <dbReference type="SAM" id="MobiDB-lite"/>
    </source>
</evidence>
<evidence type="ECO:0000256" key="6">
    <source>
        <dbReference type="PIRNR" id="PIRNR017233"/>
    </source>
</evidence>
<dbReference type="Pfam" id="PF23925">
    <property type="entry name" value="A-sol_ELP1"/>
    <property type="match status" value="1"/>
</dbReference>
<evidence type="ECO:0000259" key="10">
    <source>
        <dbReference type="Pfam" id="PF23878"/>
    </source>
</evidence>
<dbReference type="InterPro" id="IPR056167">
    <property type="entry name" value="A-sol_ELP1"/>
</dbReference>
<feature type="compositionally biased region" description="Basic and acidic residues" evidence="7">
    <location>
        <begin position="1301"/>
        <end position="1311"/>
    </location>
</feature>
<dbReference type="Gene3D" id="2.130.10.10">
    <property type="entry name" value="YVTN repeat-like/Quinoprotein amine dehydrogenase"/>
    <property type="match status" value="1"/>
</dbReference>
<dbReference type="GO" id="GO:0005634">
    <property type="term" value="C:nucleus"/>
    <property type="evidence" value="ECO:0007669"/>
    <property type="project" value="UniProtKB-SubCell"/>
</dbReference>